<feature type="transmembrane region" description="Helical" evidence="12">
    <location>
        <begin position="82"/>
        <end position="101"/>
    </location>
</feature>
<name>A0A3B0X4N5_9ZZZZ</name>
<dbReference type="PANTHER" id="PTHR11351:SF31">
    <property type="entry name" value="DESATURASE 1, ISOFORM A-RELATED"/>
    <property type="match status" value="1"/>
</dbReference>
<dbReference type="CDD" id="cd03505">
    <property type="entry name" value="Delta9-FADS-like"/>
    <property type="match status" value="1"/>
</dbReference>
<feature type="coiled-coil region" evidence="11">
    <location>
        <begin position="348"/>
        <end position="375"/>
    </location>
</feature>
<evidence type="ECO:0000256" key="12">
    <source>
        <dbReference type="SAM" id="Phobius"/>
    </source>
</evidence>
<keyword evidence="5 12" id="KW-1133">Transmembrane helix</keyword>
<evidence type="ECO:0000256" key="5">
    <source>
        <dbReference type="ARBA" id="ARBA00022989"/>
    </source>
</evidence>
<evidence type="ECO:0000256" key="2">
    <source>
        <dbReference type="ARBA" id="ARBA00022516"/>
    </source>
</evidence>
<reference evidence="14" key="1">
    <citation type="submission" date="2018-06" db="EMBL/GenBank/DDBJ databases">
        <authorList>
            <person name="Zhirakovskaya E."/>
        </authorList>
    </citation>
    <scope>NUCLEOTIDE SEQUENCE</scope>
</reference>
<evidence type="ECO:0000256" key="4">
    <source>
        <dbReference type="ARBA" id="ARBA00022832"/>
    </source>
</evidence>
<evidence type="ECO:0000256" key="3">
    <source>
        <dbReference type="ARBA" id="ARBA00022692"/>
    </source>
</evidence>
<protein>
    <submittedName>
        <fullName evidence="14">Fatty acid desaturase Delta-9 fatty acid desaturase</fullName>
        <ecNumber evidence="14">1.14.19.1</ecNumber>
    </submittedName>
</protein>
<organism evidence="14">
    <name type="scientific">hydrothermal vent metagenome</name>
    <dbReference type="NCBI Taxonomy" id="652676"/>
    <lineage>
        <taxon>unclassified sequences</taxon>
        <taxon>metagenomes</taxon>
        <taxon>ecological metagenomes</taxon>
    </lineage>
</organism>
<evidence type="ECO:0000256" key="8">
    <source>
        <dbReference type="ARBA" id="ARBA00023098"/>
    </source>
</evidence>
<dbReference type="PRINTS" id="PR00075">
    <property type="entry name" value="FACDDSATRASE"/>
</dbReference>
<evidence type="ECO:0000256" key="6">
    <source>
        <dbReference type="ARBA" id="ARBA00023002"/>
    </source>
</evidence>
<evidence type="ECO:0000256" key="7">
    <source>
        <dbReference type="ARBA" id="ARBA00023004"/>
    </source>
</evidence>
<dbReference type="PANTHER" id="PTHR11351">
    <property type="entry name" value="ACYL-COA DESATURASE"/>
    <property type="match status" value="1"/>
</dbReference>
<keyword evidence="2" id="KW-0444">Lipid biosynthesis</keyword>
<proteinExistence type="predicted"/>
<feature type="transmembrane region" description="Helical" evidence="12">
    <location>
        <begin position="49"/>
        <end position="70"/>
    </location>
</feature>
<evidence type="ECO:0000256" key="10">
    <source>
        <dbReference type="ARBA" id="ARBA00023160"/>
    </source>
</evidence>
<evidence type="ECO:0000256" key="11">
    <source>
        <dbReference type="SAM" id="Coils"/>
    </source>
</evidence>
<evidence type="ECO:0000256" key="9">
    <source>
        <dbReference type="ARBA" id="ARBA00023136"/>
    </source>
</evidence>
<gene>
    <name evidence="14" type="ORF">MNBD_GAMMA08-1976</name>
</gene>
<feature type="transmembrane region" description="Helical" evidence="12">
    <location>
        <begin position="20"/>
        <end position="42"/>
    </location>
</feature>
<evidence type="ECO:0000256" key="1">
    <source>
        <dbReference type="ARBA" id="ARBA00004141"/>
    </source>
</evidence>
<feature type="domain" description="Fatty acid desaturase" evidence="13">
    <location>
        <begin position="49"/>
        <end position="272"/>
    </location>
</feature>
<evidence type="ECO:0000259" key="13">
    <source>
        <dbReference type="Pfam" id="PF00487"/>
    </source>
</evidence>
<keyword evidence="9 12" id="KW-0472">Membrane</keyword>
<dbReference type="Pfam" id="PF00487">
    <property type="entry name" value="FA_desaturase"/>
    <property type="match status" value="1"/>
</dbReference>
<dbReference type="GO" id="GO:0016020">
    <property type="term" value="C:membrane"/>
    <property type="evidence" value="ECO:0007669"/>
    <property type="project" value="UniProtKB-SubCell"/>
</dbReference>
<dbReference type="InterPro" id="IPR015876">
    <property type="entry name" value="Acyl-CoA_DS"/>
</dbReference>
<comment type="subcellular location">
    <subcellularLocation>
        <location evidence="1">Membrane</location>
        <topology evidence="1">Multi-pass membrane protein</topology>
    </subcellularLocation>
</comment>
<keyword evidence="11" id="KW-0175">Coiled coil</keyword>
<dbReference type="EC" id="1.14.19.1" evidence="14"/>
<keyword evidence="10" id="KW-0275">Fatty acid biosynthesis</keyword>
<sequence length="386" mass="45071">MAAPDFIMLQKTPQKPPLNWLPVSVFGISAAITLFAVPYYAITHGFDGWQILAMVLGIVFCEISITAGYHRLWSHRAYEAHWIVRLFFAIGGTYAVQNTILHWASDHRTHHAHVDNNEKDPYSAKRGFWYSHMGWMLRNYNLNPNPHYENCKDLKKDPIVMFQHKHYLPLVLGLNFGAPILLGLWHGDLIGMMLLAGVVRLFISHHFTFFINSLAHVWGKQPYSDKNTSKDNPIIALLTFGEGYHNYHHSFQRDYRNAIRWWQYDPTKWLIRSLNLIGLAKNLYRTPLEYIETERAQMLLKNTSIKLSQRFQSDALIQRLHEEYDILINHINEFSKAKRQWMEARKNAVMENCDIEALKEKVEELKSRLLAQKKNWLSLNASMALA</sequence>
<keyword evidence="4" id="KW-0276">Fatty acid metabolism</keyword>
<keyword evidence="3 12" id="KW-0812">Transmembrane</keyword>
<dbReference type="GO" id="GO:0004768">
    <property type="term" value="F:stearoyl-CoA 9-desaturase activity"/>
    <property type="evidence" value="ECO:0007669"/>
    <property type="project" value="UniProtKB-EC"/>
</dbReference>
<evidence type="ECO:0000313" key="14">
    <source>
        <dbReference type="EMBL" id="VAW59363.1"/>
    </source>
</evidence>
<accession>A0A3B0X4N5</accession>
<dbReference type="GO" id="GO:0006633">
    <property type="term" value="P:fatty acid biosynthetic process"/>
    <property type="evidence" value="ECO:0007669"/>
    <property type="project" value="UniProtKB-KW"/>
</dbReference>
<dbReference type="InterPro" id="IPR005804">
    <property type="entry name" value="FA_desaturase_dom"/>
</dbReference>
<keyword evidence="7" id="KW-0408">Iron</keyword>
<feature type="transmembrane region" description="Helical" evidence="12">
    <location>
        <begin position="191"/>
        <end position="211"/>
    </location>
</feature>
<keyword evidence="8" id="KW-0443">Lipid metabolism</keyword>
<dbReference type="EMBL" id="UOFH01000074">
    <property type="protein sequence ID" value="VAW59363.1"/>
    <property type="molecule type" value="Genomic_DNA"/>
</dbReference>
<dbReference type="AlphaFoldDB" id="A0A3B0X4N5"/>
<keyword evidence="6 14" id="KW-0560">Oxidoreductase</keyword>